<evidence type="ECO:0000313" key="1">
    <source>
        <dbReference type="EMBL" id="MBX59379.1"/>
    </source>
</evidence>
<dbReference type="AlphaFoldDB" id="A0A2P2PXK5"/>
<protein>
    <submittedName>
        <fullName evidence="1">Uncharacterized protein</fullName>
    </submittedName>
</protein>
<dbReference type="EMBL" id="GGEC01078895">
    <property type="protein sequence ID" value="MBX59379.1"/>
    <property type="molecule type" value="Transcribed_RNA"/>
</dbReference>
<organism evidence="1">
    <name type="scientific">Rhizophora mucronata</name>
    <name type="common">Asiatic mangrove</name>
    <dbReference type="NCBI Taxonomy" id="61149"/>
    <lineage>
        <taxon>Eukaryota</taxon>
        <taxon>Viridiplantae</taxon>
        <taxon>Streptophyta</taxon>
        <taxon>Embryophyta</taxon>
        <taxon>Tracheophyta</taxon>
        <taxon>Spermatophyta</taxon>
        <taxon>Magnoliopsida</taxon>
        <taxon>eudicotyledons</taxon>
        <taxon>Gunneridae</taxon>
        <taxon>Pentapetalae</taxon>
        <taxon>rosids</taxon>
        <taxon>fabids</taxon>
        <taxon>Malpighiales</taxon>
        <taxon>Rhizophoraceae</taxon>
        <taxon>Rhizophora</taxon>
    </lineage>
</organism>
<sequence>MGEITTHFQKSQTLNIEQQYLLQTTFQIISVISSYYIPENYK</sequence>
<name>A0A2P2PXK5_RHIMU</name>
<reference evidence="1" key="1">
    <citation type="submission" date="2018-02" db="EMBL/GenBank/DDBJ databases">
        <title>Rhizophora mucronata_Transcriptome.</title>
        <authorList>
            <person name="Meera S.P."/>
            <person name="Sreeshan A."/>
            <person name="Augustine A."/>
        </authorList>
    </citation>
    <scope>NUCLEOTIDE SEQUENCE</scope>
    <source>
        <tissue evidence="1">Leaf</tissue>
    </source>
</reference>
<accession>A0A2P2PXK5</accession>
<proteinExistence type="predicted"/>